<keyword evidence="3" id="KW-0540">Nuclease</keyword>
<dbReference type="InterPro" id="IPR002716">
    <property type="entry name" value="PIN_dom"/>
</dbReference>
<comment type="similarity">
    <text evidence="7">Belongs to the PINc/VapC protein family.</text>
</comment>
<evidence type="ECO:0000256" key="6">
    <source>
        <dbReference type="ARBA" id="ARBA00022842"/>
    </source>
</evidence>
<proteinExistence type="inferred from homology"/>
<dbReference type="Proteomes" id="UP000199032">
    <property type="component" value="Unassembled WGS sequence"/>
</dbReference>
<keyword evidence="6" id="KW-0460">Magnesium</keyword>
<evidence type="ECO:0000256" key="7">
    <source>
        <dbReference type="ARBA" id="ARBA00038093"/>
    </source>
</evidence>
<dbReference type="GO" id="GO:0016787">
    <property type="term" value="F:hydrolase activity"/>
    <property type="evidence" value="ECO:0007669"/>
    <property type="project" value="UniProtKB-KW"/>
</dbReference>
<comment type="cofactor">
    <cofactor evidence="1">
        <name>Mg(2+)</name>
        <dbReference type="ChEBI" id="CHEBI:18420"/>
    </cofactor>
</comment>
<evidence type="ECO:0000256" key="1">
    <source>
        <dbReference type="ARBA" id="ARBA00001946"/>
    </source>
</evidence>
<accession>A0A0S4LVG7</accession>
<sequence length="104" mass="11498">MLIDTDEVALVGVVLAELLQGCRTQPERTTLSEALLALRYFEVIQATWSQAGDLSAYLLRKGITLPLSDLLIASLAIEHDCRLYTLDAHFKKSPGVHLYMPVSV</sequence>
<protein>
    <submittedName>
        <fullName evidence="9">PIN domain, putative</fullName>
    </submittedName>
</protein>
<dbReference type="GO" id="GO:0046872">
    <property type="term" value="F:metal ion binding"/>
    <property type="evidence" value="ECO:0007669"/>
    <property type="project" value="UniProtKB-KW"/>
</dbReference>
<dbReference type="EMBL" id="CZQA01000012">
    <property type="protein sequence ID" value="CUS39010.1"/>
    <property type="molecule type" value="Genomic_DNA"/>
</dbReference>
<dbReference type="InterPro" id="IPR029060">
    <property type="entry name" value="PIN-like_dom_sf"/>
</dbReference>
<dbReference type="Pfam" id="PF01850">
    <property type="entry name" value="PIN"/>
    <property type="match status" value="1"/>
</dbReference>
<evidence type="ECO:0000256" key="4">
    <source>
        <dbReference type="ARBA" id="ARBA00022723"/>
    </source>
</evidence>
<dbReference type="STRING" id="1742972.COMA1_60201"/>
<dbReference type="PANTHER" id="PTHR33653">
    <property type="entry name" value="RIBONUCLEASE VAPC2"/>
    <property type="match status" value="1"/>
</dbReference>
<evidence type="ECO:0000256" key="5">
    <source>
        <dbReference type="ARBA" id="ARBA00022801"/>
    </source>
</evidence>
<evidence type="ECO:0000256" key="2">
    <source>
        <dbReference type="ARBA" id="ARBA00022649"/>
    </source>
</evidence>
<dbReference type="GO" id="GO:0004518">
    <property type="term" value="F:nuclease activity"/>
    <property type="evidence" value="ECO:0007669"/>
    <property type="project" value="UniProtKB-KW"/>
</dbReference>
<keyword evidence="4" id="KW-0479">Metal-binding</keyword>
<evidence type="ECO:0000313" key="9">
    <source>
        <dbReference type="EMBL" id="CUS39010.1"/>
    </source>
</evidence>
<dbReference type="InterPro" id="IPR050556">
    <property type="entry name" value="Type_II_TA_system_RNase"/>
</dbReference>
<dbReference type="AlphaFoldDB" id="A0A0S4LVG7"/>
<dbReference type="PANTHER" id="PTHR33653:SF1">
    <property type="entry name" value="RIBONUCLEASE VAPC2"/>
    <property type="match status" value="1"/>
</dbReference>
<evidence type="ECO:0000313" key="10">
    <source>
        <dbReference type="Proteomes" id="UP000199032"/>
    </source>
</evidence>
<organism evidence="9 10">
    <name type="scientific">Candidatus Nitrospira nitrosa</name>
    <dbReference type="NCBI Taxonomy" id="1742972"/>
    <lineage>
        <taxon>Bacteria</taxon>
        <taxon>Pseudomonadati</taxon>
        <taxon>Nitrospirota</taxon>
        <taxon>Nitrospiria</taxon>
        <taxon>Nitrospirales</taxon>
        <taxon>Nitrospiraceae</taxon>
        <taxon>Nitrospira</taxon>
    </lineage>
</organism>
<dbReference type="Gene3D" id="3.40.50.1010">
    <property type="entry name" value="5'-nuclease"/>
    <property type="match status" value="1"/>
</dbReference>
<gene>
    <name evidence="9" type="ORF">COMA1_60201</name>
</gene>
<evidence type="ECO:0000256" key="3">
    <source>
        <dbReference type="ARBA" id="ARBA00022722"/>
    </source>
</evidence>
<name>A0A0S4LVG7_9BACT</name>
<dbReference type="RefSeq" id="WP_176698176.1">
    <property type="nucleotide sequence ID" value="NZ_CZQA01000012.1"/>
</dbReference>
<evidence type="ECO:0000259" key="8">
    <source>
        <dbReference type="Pfam" id="PF01850"/>
    </source>
</evidence>
<keyword evidence="10" id="KW-1185">Reference proteome</keyword>
<reference evidence="9 10" key="1">
    <citation type="submission" date="2015-10" db="EMBL/GenBank/DDBJ databases">
        <authorList>
            <person name="Gilbert D.G."/>
        </authorList>
    </citation>
    <scope>NUCLEOTIDE SEQUENCE [LARGE SCALE GENOMIC DNA]</scope>
    <source>
        <strain evidence="9">COMA1</strain>
    </source>
</reference>
<dbReference type="SUPFAM" id="SSF88723">
    <property type="entry name" value="PIN domain-like"/>
    <property type="match status" value="1"/>
</dbReference>
<keyword evidence="2" id="KW-1277">Toxin-antitoxin system</keyword>
<keyword evidence="5" id="KW-0378">Hydrolase</keyword>
<feature type="domain" description="PIN" evidence="8">
    <location>
        <begin position="6"/>
        <end position="92"/>
    </location>
</feature>